<dbReference type="Gene3D" id="2.170.130.10">
    <property type="entry name" value="TonB-dependent receptor, plug domain"/>
    <property type="match status" value="1"/>
</dbReference>
<evidence type="ECO:0000259" key="5">
    <source>
        <dbReference type="Pfam" id="PF14905"/>
    </source>
</evidence>
<feature type="domain" description="Outer membrane protein beta-barrel" evidence="5">
    <location>
        <begin position="371"/>
        <end position="774"/>
    </location>
</feature>
<evidence type="ECO:0000256" key="4">
    <source>
        <dbReference type="SAM" id="MobiDB-lite"/>
    </source>
</evidence>
<comment type="subcellular location">
    <subcellularLocation>
        <location evidence="1">Cell outer membrane</location>
    </subcellularLocation>
</comment>
<dbReference type="Proteomes" id="UP001597601">
    <property type="component" value="Unassembled WGS sequence"/>
</dbReference>
<keyword evidence="3" id="KW-0998">Cell outer membrane</keyword>
<keyword evidence="7" id="KW-1185">Reference proteome</keyword>
<organism evidence="6 7">
    <name type="scientific">Mucilaginibacter antarcticus</name>
    <dbReference type="NCBI Taxonomy" id="1855725"/>
    <lineage>
        <taxon>Bacteria</taxon>
        <taxon>Pseudomonadati</taxon>
        <taxon>Bacteroidota</taxon>
        <taxon>Sphingobacteriia</taxon>
        <taxon>Sphingobacteriales</taxon>
        <taxon>Sphingobacteriaceae</taxon>
        <taxon>Mucilaginibacter</taxon>
    </lineage>
</organism>
<dbReference type="InterPro" id="IPR037066">
    <property type="entry name" value="Plug_dom_sf"/>
</dbReference>
<feature type="region of interest" description="Disordered" evidence="4">
    <location>
        <begin position="784"/>
        <end position="808"/>
    </location>
</feature>
<evidence type="ECO:0000313" key="6">
    <source>
        <dbReference type="EMBL" id="MFD2865440.1"/>
    </source>
</evidence>
<proteinExistence type="predicted"/>
<reference evidence="7" key="1">
    <citation type="journal article" date="2019" name="Int. J. Syst. Evol. Microbiol.">
        <title>The Global Catalogue of Microorganisms (GCM) 10K type strain sequencing project: providing services to taxonomists for standard genome sequencing and annotation.</title>
        <authorList>
            <consortium name="The Broad Institute Genomics Platform"/>
            <consortium name="The Broad Institute Genome Sequencing Center for Infectious Disease"/>
            <person name="Wu L."/>
            <person name="Ma J."/>
        </authorList>
    </citation>
    <scope>NUCLEOTIDE SEQUENCE [LARGE SCALE GENOMIC DNA]</scope>
    <source>
        <strain evidence="7">KCTC 52232</strain>
    </source>
</reference>
<accession>A0ABW5XSN7</accession>
<dbReference type="InterPro" id="IPR036942">
    <property type="entry name" value="Beta-barrel_TonB_sf"/>
</dbReference>
<dbReference type="InterPro" id="IPR008969">
    <property type="entry name" value="CarboxyPept-like_regulatory"/>
</dbReference>
<dbReference type="SUPFAM" id="SSF49464">
    <property type="entry name" value="Carboxypeptidase regulatory domain-like"/>
    <property type="match status" value="1"/>
</dbReference>
<evidence type="ECO:0000256" key="2">
    <source>
        <dbReference type="ARBA" id="ARBA00023136"/>
    </source>
</evidence>
<dbReference type="SUPFAM" id="SSF56935">
    <property type="entry name" value="Porins"/>
    <property type="match status" value="1"/>
</dbReference>
<keyword evidence="2" id="KW-0472">Membrane</keyword>
<dbReference type="Pfam" id="PF14905">
    <property type="entry name" value="OMP_b-brl_3"/>
    <property type="match status" value="1"/>
</dbReference>
<dbReference type="Gene3D" id="2.40.170.20">
    <property type="entry name" value="TonB-dependent receptor, beta-barrel domain"/>
    <property type="match status" value="1"/>
</dbReference>
<evidence type="ECO:0000256" key="1">
    <source>
        <dbReference type="ARBA" id="ARBA00004442"/>
    </source>
</evidence>
<dbReference type="EMBL" id="JBHUON010000013">
    <property type="protein sequence ID" value="MFD2865440.1"/>
    <property type="molecule type" value="Genomic_DNA"/>
</dbReference>
<gene>
    <name evidence="6" type="ORF">ACFSYC_12135</name>
</gene>
<evidence type="ECO:0000313" key="7">
    <source>
        <dbReference type="Proteomes" id="UP001597601"/>
    </source>
</evidence>
<dbReference type="InterPro" id="IPR041700">
    <property type="entry name" value="OMP_b-brl_3"/>
</dbReference>
<comment type="caution">
    <text evidence="6">The sequence shown here is derived from an EMBL/GenBank/DDBJ whole genome shotgun (WGS) entry which is preliminary data.</text>
</comment>
<name>A0ABW5XSN7_9SPHI</name>
<dbReference type="Gene3D" id="2.60.40.1120">
    <property type="entry name" value="Carboxypeptidase-like, regulatory domain"/>
    <property type="match status" value="1"/>
</dbReference>
<protein>
    <submittedName>
        <fullName evidence="6">Outer membrane beta-barrel protein</fullName>
    </submittedName>
</protein>
<evidence type="ECO:0000256" key="3">
    <source>
        <dbReference type="ARBA" id="ARBA00023237"/>
    </source>
</evidence>
<sequence length="808" mass="89085">MAFLLVSCHFTFAQTVSSGIYGKASDERHLPATAATVILLSAADSSIIKSVTCDDEGKYNMAAKPGKYLLIISKIGYDQSLTGPYTVETGKRFAVPEINLIIHLPQLKEVSVTAQRSYIDAKPGKVVLYVQGSIIAEGNSVAEILKQAPGVHVDSRGTFAILGKQSALVTIDGKPTNLSGQDLADMLQGMAGTSVQQIELITNPSAKYDAAGGGVINIVSKKGANAGTNIVINGGGGYGSYYKFNGGLTFNNRKGAFNVFGNYNYSEDKKFHDFVTNRTIMYQDLLSVYNVSYKSIQLSKNHTFRAGMDVALSPKHSIGFLVSGTVTDNAFVKDNWLQMSNQGKLDSIINTTSNTDRGLNNISYDLNYLGKLGNKGTTLMADFIYNDVNRKSSEYINNHFNLAGGGAYRAPLYFQNLTPSTIRIWAAKLDVTTPLSKTGVLEAGLKYSNVNSDNDLVFGPKVNGVYTSSPTFSNTFLFKENINSAYVNYIGKMGKVGVTAGLRAEQTNSDGMSATMNKPVIRHYLNLFPQLQLNYTVNDKHEFNLSYNRGVNRAVYSSINPFLSYVDLYDYFRGNPRLLPQYTDKIELTHTYNKMLQTALYGAVTTDFYDLRVLQQNDSSKVSITSANNFGTYSILGLRLLAPVQFYNWWNASFSLDASYQRIKAYSQNGNLNKGTQDIIFTTTQSFRLSNTILAELSGRYESPNFYGIGQLKSNYWVTARLSKQVFNKKGTINASVSDIFNTLRDRSTINYQNLNVTIYDKVETRVFRIGFTYRFGNASLKNTVKHPAGNEEEQKRAGGLAGNTLAN</sequence>